<gene>
    <name evidence="7" type="ORF">DAT39_022293</name>
</gene>
<dbReference type="OrthoDB" id="9942764at2759"/>
<dbReference type="GO" id="GO:0016301">
    <property type="term" value="F:kinase activity"/>
    <property type="evidence" value="ECO:0007669"/>
    <property type="project" value="UniProtKB-KW"/>
</dbReference>
<organism evidence="7 8">
    <name type="scientific">Clarias magur</name>
    <name type="common">Asian catfish</name>
    <name type="synonym">Macropteronotus magur</name>
    <dbReference type="NCBI Taxonomy" id="1594786"/>
    <lineage>
        <taxon>Eukaryota</taxon>
        <taxon>Metazoa</taxon>
        <taxon>Chordata</taxon>
        <taxon>Craniata</taxon>
        <taxon>Vertebrata</taxon>
        <taxon>Euteleostomi</taxon>
        <taxon>Actinopterygii</taxon>
        <taxon>Neopterygii</taxon>
        <taxon>Teleostei</taxon>
        <taxon>Ostariophysi</taxon>
        <taxon>Siluriformes</taxon>
        <taxon>Clariidae</taxon>
        <taxon>Clarias</taxon>
    </lineage>
</organism>
<keyword evidence="5" id="KW-0812">Transmembrane</keyword>
<keyword evidence="7" id="KW-0808">Transferase</keyword>
<feature type="domain" description="Ig-like" evidence="6">
    <location>
        <begin position="505"/>
        <end position="601"/>
    </location>
</feature>
<dbReference type="InterPro" id="IPR042974">
    <property type="entry name" value="JAM-C"/>
</dbReference>
<dbReference type="AlphaFoldDB" id="A0A8J4T379"/>
<dbReference type="GO" id="GO:0046982">
    <property type="term" value="F:protein heterodimerization activity"/>
    <property type="evidence" value="ECO:0007669"/>
    <property type="project" value="InterPro"/>
</dbReference>
<feature type="domain" description="Ig-like" evidence="6">
    <location>
        <begin position="298"/>
        <end position="393"/>
    </location>
</feature>
<keyword evidence="7" id="KW-0418">Kinase</keyword>
<feature type="transmembrane region" description="Helical" evidence="5">
    <location>
        <begin position="617"/>
        <end position="637"/>
    </location>
</feature>
<dbReference type="GO" id="GO:0098636">
    <property type="term" value="C:protein complex involved in cell adhesion"/>
    <property type="evidence" value="ECO:0007669"/>
    <property type="project" value="TreeGrafter"/>
</dbReference>
<dbReference type="InterPro" id="IPR013783">
    <property type="entry name" value="Ig-like_fold"/>
</dbReference>
<dbReference type="GO" id="GO:0044291">
    <property type="term" value="C:cell-cell contact zone"/>
    <property type="evidence" value="ECO:0007669"/>
    <property type="project" value="TreeGrafter"/>
</dbReference>
<keyword evidence="5" id="KW-1133">Transmembrane helix</keyword>
<dbReference type="Proteomes" id="UP000727407">
    <property type="component" value="Unassembled WGS sequence"/>
</dbReference>
<dbReference type="InterPro" id="IPR036179">
    <property type="entry name" value="Ig-like_dom_sf"/>
</dbReference>
<dbReference type="GO" id="GO:0005178">
    <property type="term" value="F:integrin binding"/>
    <property type="evidence" value="ECO:0007669"/>
    <property type="project" value="TreeGrafter"/>
</dbReference>
<keyword evidence="3" id="KW-0393">Immunoglobulin domain</keyword>
<feature type="region of interest" description="Disordered" evidence="4">
    <location>
        <begin position="234"/>
        <end position="253"/>
    </location>
</feature>
<dbReference type="Pfam" id="PF22705">
    <property type="entry name" value="C2-set_3"/>
    <property type="match status" value="2"/>
</dbReference>
<dbReference type="InterPro" id="IPR003599">
    <property type="entry name" value="Ig_sub"/>
</dbReference>
<dbReference type="InterPro" id="IPR053896">
    <property type="entry name" value="BTN3A2-like_Ig-C"/>
</dbReference>
<keyword evidence="7" id="KW-0675">Receptor</keyword>
<evidence type="ECO:0000256" key="4">
    <source>
        <dbReference type="SAM" id="MobiDB-lite"/>
    </source>
</evidence>
<dbReference type="PANTHER" id="PTHR44598:SF3">
    <property type="entry name" value="JUNCTIONAL ADHESION MOLECULE 3B"/>
    <property type="match status" value="1"/>
</dbReference>
<comment type="caution">
    <text evidence="7">The sequence shown here is derived from an EMBL/GenBank/DDBJ whole genome shotgun (WGS) entry which is preliminary data.</text>
</comment>
<evidence type="ECO:0000256" key="5">
    <source>
        <dbReference type="SAM" id="Phobius"/>
    </source>
</evidence>
<feature type="compositionally biased region" description="Basic and acidic residues" evidence="4">
    <location>
        <begin position="234"/>
        <end position="245"/>
    </location>
</feature>
<dbReference type="PROSITE" id="PS50835">
    <property type="entry name" value="IG_LIKE"/>
    <property type="match status" value="3"/>
</dbReference>
<name>A0A8J4T379_CLAMG</name>
<comment type="subcellular location">
    <subcellularLocation>
        <location evidence="1">Membrane</location>
    </subcellularLocation>
</comment>
<evidence type="ECO:0000256" key="2">
    <source>
        <dbReference type="ARBA" id="ARBA00023136"/>
    </source>
</evidence>
<feature type="transmembrane region" description="Helical" evidence="5">
    <location>
        <begin position="791"/>
        <end position="810"/>
    </location>
</feature>
<keyword evidence="2 5" id="KW-0472">Membrane</keyword>
<proteinExistence type="predicted"/>
<feature type="domain" description="Ig-like" evidence="6">
    <location>
        <begin position="146"/>
        <end position="249"/>
    </location>
</feature>
<dbReference type="Gene3D" id="2.60.40.10">
    <property type="entry name" value="Immunoglobulins"/>
    <property type="match status" value="6"/>
</dbReference>
<dbReference type="SUPFAM" id="SSF48726">
    <property type="entry name" value="Immunoglobulin"/>
    <property type="match status" value="6"/>
</dbReference>
<feature type="transmembrane region" description="Helical" evidence="5">
    <location>
        <begin position="259"/>
        <end position="279"/>
    </location>
</feature>
<sequence length="841" mass="93525">MFRLESVQIQRPLLEPVEDEVTHQSKELPDPTINCITALFNVKCQSAVGVIGQTTNISCSIESQTGSIDINTVALTRFTENKPCFTFQPYENRVTGDSRFKFESLPSLQLHNTAISDEGGYKYYIRTNLGHVNAEFRINVTAVYSPPIITSEPTEIKDGGAADLYCNASGGYPAGTIHWFDQRNTNWTQNSRLQITQGHDGLFTLSSKLSFRSIDSNWGRFRCVVLNYRYEEEGGRTPAQGRDDDPSLTPPTDSTMKSIIAGVIVIGSLIAGILFALLFRRRRLRQLRSRDSAAVYSPPIITSEPTEIKDGGAADLYCRASGGSPAGTIHWFDQRNTNWTQNSRLQITQGHDGLFTLSSKLSFRSIDSTWGRFRCVVLNYRYEEEGARTPALGRDAMINVKCQSAVGVIGQTTNISCSIESQTGSIVINTVVLTRFRENKPCFTFQPYEDRVTGDSRFKVESLPSLQLHNTSISDEGGYRYYIRTNLGHVNAEFRINVTANYSSPIITSEPTEIESGGAADLYCRASGGYPAGTIHWFDQSTTNWTKNAALQITQGHDGLFTLSSTLSFRSIDSNWGRFRCVVLNNKYKGEGESMSALKIKDDPRITPHTNSTMKSGIAGVIVIGSLIVGLLFVLLFRRRRSRRPRSCHIPGPAESQSSHTAVLSISLKQEDSEHRGDSACGDMTSETLPSFVLLLSLVHLKKSAETSGGSPAGTIHWFDQRNTNWTQNSRLQITQGHDGLFTLSSKLSFRSIDSNWGRFRCVVLNYRYEEEEVSTTALGRDAVERSMGSVGVVVSVCFVMGFLLFVWFMQRCSQQLKKAESMELPLGYFATEPDDVEDET</sequence>
<accession>A0A8J4T379</accession>
<evidence type="ECO:0000313" key="7">
    <source>
        <dbReference type="EMBL" id="KAF5887356.1"/>
    </source>
</evidence>
<reference evidence="7" key="1">
    <citation type="submission" date="2020-07" db="EMBL/GenBank/DDBJ databases">
        <title>Clarias magur genome sequencing, assembly and annotation.</title>
        <authorList>
            <person name="Kushwaha B."/>
            <person name="Kumar R."/>
            <person name="Das P."/>
            <person name="Joshi C.G."/>
            <person name="Kumar D."/>
            <person name="Nagpure N.S."/>
            <person name="Pandey M."/>
            <person name="Agarwal S."/>
            <person name="Srivastava S."/>
            <person name="Singh M."/>
            <person name="Sahoo L."/>
            <person name="Jayasankar P."/>
            <person name="Meher P.K."/>
            <person name="Koringa P.G."/>
            <person name="Iquebal M.A."/>
            <person name="Das S.P."/>
            <person name="Bit A."/>
            <person name="Patnaik S."/>
            <person name="Patel N."/>
            <person name="Shah T.M."/>
            <person name="Hinsu A."/>
            <person name="Jena J.K."/>
        </authorList>
    </citation>
    <scope>NUCLEOTIDE SEQUENCE</scope>
    <source>
        <strain evidence="7">CIFAMagur01</strain>
        <tissue evidence="7">Testis</tissue>
    </source>
</reference>
<dbReference type="GO" id="GO:0098632">
    <property type="term" value="F:cell-cell adhesion mediator activity"/>
    <property type="evidence" value="ECO:0007669"/>
    <property type="project" value="TreeGrafter"/>
</dbReference>
<evidence type="ECO:0000259" key="6">
    <source>
        <dbReference type="PROSITE" id="PS50835"/>
    </source>
</evidence>
<dbReference type="GO" id="GO:0016477">
    <property type="term" value="P:cell migration"/>
    <property type="evidence" value="ECO:0007669"/>
    <property type="project" value="TreeGrafter"/>
</dbReference>
<dbReference type="InterPro" id="IPR007110">
    <property type="entry name" value="Ig-like_dom"/>
</dbReference>
<protein>
    <submittedName>
        <fullName evidence="7">Muscle, skeletal receptor tyrosine-protein kinase-like isoform X1</fullName>
    </submittedName>
</protein>
<evidence type="ECO:0000256" key="1">
    <source>
        <dbReference type="ARBA" id="ARBA00004370"/>
    </source>
</evidence>
<feature type="non-terminal residue" evidence="7">
    <location>
        <position position="841"/>
    </location>
</feature>
<dbReference type="SMART" id="SM00409">
    <property type="entry name" value="IG"/>
    <property type="match status" value="5"/>
</dbReference>
<evidence type="ECO:0000256" key="3">
    <source>
        <dbReference type="ARBA" id="ARBA00023319"/>
    </source>
</evidence>
<keyword evidence="8" id="KW-1185">Reference proteome</keyword>
<dbReference type="GO" id="GO:0005886">
    <property type="term" value="C:plasma membrane"/>
    <property type="evidence" value="ECO:0007669"/>
    <property type="project" value="TreeGrafter"/>
</dbReference>
<dbReference type="PANTHER" id="PTHR44598">
    <property type="entry name" value="JUNCTIONAL ADHESION MOLECULE C"/>
    <property type="match status" value="1"/>
</dbReference>
<evidence type="ECO:0000313" key="8">
    <source>
        <dbReference type="Proteomes" id="UP000727407"/>
    </source>
</evidence>
<dbReference type="GO" id="GO:0042803">
    <property type="term" value="F:protein homodimerization activity"/>
    <property type="evidence" value="ECO:0007669"/>
    <property type="project" value="InterPro"/>
</dbReference>
<dbReference type="EMBL" id="QNUK01001111">
    <property type="protein sequence ID" value="KAF5887356.1"/>
    <property type="molecule type" value="Genomic_DNA"/>
</dbReference>